<evidence type="ECO:0000313" key="3">
    <source>
        <dbReference type="EnsemblMetazoa" id="KAF7493877.1"/>
    </source>
</evidence>
<gene>
    <name evidence="2" type="ORF">SSS_3196</name>
</gene>
<dbReference type="InterPro" id="IPR018783">
    <property type="entry name" value="TF_ENY2"/>
</dbReference>
<keyword evidence="1" id="KW-0813">Transport</keyword>
<dbReference type="GO" id="GO:0006368">
    <property type="term" value="P:transcription elongation by RNA polymerase II"/>
    <property type="evidence" value="ECO:0007669"/>
    <property type="project" value="UniProtKB-UniRule"/>
</dbReference>
<dbReference type="GO" id="GO:0006325">
    <property type="term" value="P:chromatin organization"/>
    <property type="evidence" value="ECO:0007669"/>
    <property type="project" value="UniProtKB-KW"/>
</dbReference>
<reference evidence="4" key="1">
    <citation type="journal article" date="2020" name="PLoS Negl. Trop. Dis.">
        <title>High-quality nuclear genome for Sarcoptes scabiei-A critical resource for a neglected parasite.</title>
        <authorList>
            <person name="Korhonen P.K."/>
            <person name="Gasser R.B."/>
            <person name="Ma G."/>
            <person name="Wang T."/>
            <person name="Stroehlein A.J."/>
            <person name="Young N.D."/>
            <person name="Ang C.S."/>
            <person name="Fernando D.D."/>
            <person name="Lu H.C."/>
            <person name="Taylor S."/>
            <person name="Reynolds S.L."/>
            <person name="Mofiz E."/>
            <person name="Najaraj S.H."/>
            <person name="Gowda H."/>
            <person name="Madugundu A."/>
            <person name="Renuse S."/>
            <person name="Holt D."/>
            <person name="Pandey A."/>
            <person name="Papenfuss A.T."/>
            <person name="Fischer K."/>
        </authorList>
    </citation>
    <scope>NUCLEOTIDE SEQUENCE [LARGE SCALE GENOMIC DNA]</scope>
</reference>
<dbReference type="GO" id="GO:0015031">
    <property type="term" value="P:protein transport"/>
    <property type="evidence" value="ECO:0007669"/>
    <property type="project" value="UniProtKB-KW"/>
</dbReference>
<keyword evidence="1" id="KW-0804">Transcription</keyword>
<keyword evidence="4" id="KW-1185">Reference proteome</keyword>
<dbReference type="PANTHER" id="PTHR12514">
    <property type="entry name" value="ENHANCER OF YELLOW 2 TRANSCRIPTION FACTOR"/>
    <property type="match status" value="1"/>
</dbReference>
<evidence type="ECO:0000313" key="4">
    <source>
        <dbReference type="Proteomes" id="UP000070412"/>
    </source>
</evidence>
<organism evidence="2">
    <name type="scientific">Sarcoptes scabiei</name>
    <name type="common">Itch mite</name>
    <name type="synonym">Acarus scabiei</name>
    <dbReference type="NCBI Taxonomy" id="52283"/>
    <lineage>
        <taxon>Eukaryota</taxon>
        <taxon>Metazoa</taxon>
        <taxon>Ecdysozoa</taxon>
        <taxon>Arthropoda</taxon>
        <taxon>Chelicerata</taxon>
        <taxon>Arachnida</taxon>
        <taxon>Acari</taxon>
        <taxon>Acariformes</taxon>
        <taxon>Sarcoptiformes</taxon>
        <taxon>Astigmata</taxon>
        <taxon>Psoroptidia</taxon>
        <taxon>Sarcoptoidea</taxon>
        <taxon>Sarcoptidae</taxon>
        <taxon>Sarcoptinae</taxon>
        <taxon>Sarcoptes</taxon>
    </lineage>
</organism>
<dbReference type="GO" id="GO:0006406">
    <property type="term" value="P:mRNA export from nucleus"/>
    <property type="evidence" value="ECO:0007669"/>
    <property type="project" value="UniProtKB-UniRule"/>
</dbReference>
<proteinExistence type="inferred from homology"/>
<dbReference type="GO" id="GO:0005643">
    <property type="term" value="C:nuclear pore"/>
    <property type="evidence" value="ECO:0007669"/>
    <property type="project" value="UniProtKB-UniRule"/>
</dbReference>
<keyword evidence="1" id="KW-0010">Activator</keyword>
<dbReference type="OrthoDB" id="6221744at2759"/>
<keyword evidence="1" id="KW-0156">Chromatin regulator</keyword>
<reference evidence="2" key="2">
    <citation type="submission" date="2020-01" db="EMBL/GenBank/DDBJ databases">
        <authorList>
            <person name="Korhonen P.K.K."/>
            <person name="Guangxu M.G."/>
            <person name="Wang T.W."/>
            <person name="Stroehlein A.J.S."/>
            <person name="Young N.D."/>
            <person name="Ang C.-S.A."/>
            <person name="Fernando D.W.F."/>
            <person name="Lu H.L."/>
            <person name="Taylor S.T."/>
            <person name="Ehtesham M.E.M."/>
            <person name="Najaraj S.H.N."/>
            <person name="Harsha G.H.G."/>
            <person name="Madugundu A.M."/>
            <person name="Renuse S.R."/>
            <person name="Holt D.H."/>
            <person name="Pandey A.P."/>
            <person name="Papenfuss A.P."/>
            <person name="Gasser R.B.G."/>
            <person name="Fischer K.F."/>
        </authorList>
    </citation>
    <scope>NUCLEOTIDE SEQUENCE</scope>
    <source>
        <strain evidence="2">SSS_KF_BRIS2020</strain>
    </source>
</reference>
<comment type="subcellular location">
    <subcellularLocation>
        <location evidence="1">Nucleus</location>
        <location evidence="1">Nucleoplasm</location>
    </subcellularLocation>
</comment>
<dbReference type="InterPro" id="IPR038212">
    <property type="entry name" value="TF_EnY2_sf"/>
</dbReference>
<dbReference type="Proteomes" id="UP000070412">
    <property type="component" value="Unassembled WGS sequence"/>
</dbReference>
<dbReference type="HAMAP" id="MF_03046">
    <property type="entry name" value="ENY2_Sus1"/>
    <property type="match status" value="1"/>
</dbReference>
<reference evidence="3" key="3">
    <citation type="submission" date="2022-06" db="UniProtKB">
        <authorList>
            <consortium name="EnsemblMetazoa"/>
        </authorList>
    </citation>
    <scope>IDENTIFICATION</scope>
</reference>
<dbReference type="GO" id="GO:0000124">
    <property type="term" value="C:SAGA complex"/>
    <property type="evidence" value="ECO:0007669"/>
    <property type="project" value="UniProtKB-UniRule"/>
</dbReference>
<evidence type="ECO:0000256" key="1">
    <source>
        <dbReference type="HAMAP-Rule" id="MF_03046"/>
    </source>
</evidence>
<sequence>MNNNDGKMNNEEANFRESVRKYLIDSGERERMIQKLNEKLKSSNWNDKVIKCCWDVMNEIGNEQLSVDILVDKISPKAKEMIPIEVKNEMIDLIQNALMSEFNIN</sequence>
<dbReference type="GO" id="GO:0071819">
    <property type="term" value="C:DUBm complex"/>
    <property type="evidence" value="ECO:0007669"/>
    <property type="project" value="UniProtKB-UniRule"/>
</dbReference>
<dbReference type="AlphaFoldDB" id="A0A834RBZ2"/>
<dbReference type="GO" id="GO:0070390">
    <property type="term" value="C:transcription export complex 2"/>
    <property type="evidence" value="ECO:0007669"/>
    <property type="project" value="UniProtKB-UniRule"/>
</dbReference>
<comment type="subunit">
    <text evidence="1">Component of the nuclear pore complex (NPC)-associated TREX-2 complex (transcription and export complex 2). Component of the SAGA transcription coactivator-HAT complex. Within the SAGA complex, participates to a subcomplex of SAGA called the DUB module (deubiquitination module).</text>
</comment>
<keyword evidence="1" id="KW-0509">mRNA transport</keyword>
<dbReference type="EnsemblMetazoa" id="SSS_3196s_mrna">
    <property type="protein sequence ID" value="KAF7493877.1"/>
    <property type="gene ID" value="SSS_3196"/>
</dbReference>
<comment type="similarity">
    <text evidence="1">Belongs to the ENY2 family.</text>
</comment>
<dbReference type="EMBL" id="WVUK01000054">
    <property type="protein sequence ID" value="KAF7493877.1"/>
    <property type="molecule type" value="Genomic_DNA"/>
</dbReference>
<dbReference type="GO" id="GO:0003713">
    <property type="term" value="F:transcription coactivator activity"/>
    <property type="evidence" value="ECO:0007669"/>
    <property type="project" value="UniProtKB-UniRule"/>
</dbReference>
<keyword evidence="1" id="KW-0805">Transcription regulation</keyword>
<evidence type="ECO:0000313" key="2">
    <source>
        <dbReference type="EMBL" id="KAF7493877.1"/>
    </source>
</evidence>
<dbReference type="Pfam" id="PF10163">
    <property type="entry name" value="EnY2"/>
    <property type="match status" value="1"/>
</dbReference>
<name>A0A834RBZ2_SARSC</name>
<keyword evidence="1" id="KW-0539">Nucleus</keyword>
<accession>A0A834RBZ2</accession>
<comment type="function">
    <text evidence="1">Involved in mRNA export coupled transcription activation by association with both the TREX-2 and the SAGA complexes. The transcription regulatory histone acetylation (HAT) complex SAGA is a multiprotein complex that activates transcription by remodeling chromatin and mediating histone acetylation and deubiquitination. Within the SAGA complex, participates to a subcomplex that specifically deubiquitinates histones. The SAGA complex is recruited to specific gene promoters by activators, where it is required for transcription. The TREX-2 complex functions in docking export-competent ribonucleoprotein particles (mRNPs) to the nuclear entrance of the nuclear pore complex (nuclear basket). TREX-2 participates in mRNA export and accurate chromatin positioning in the nucleus by tethering genes to the nuclear periphery.</text>
</comment>
<keyword evidence="1" id="KW-0811">Translocation</keyword>
<keyword evidence="1" id="KW-0653">Protein transport</keyword>
<dbReference type="Gene3D" id="1.10.246.140">
    <property type="match status" value="1"/>
</dbReference>
<protein>
    <recommendedName>
        <fullName evidence="1">Transcription and mRNA export factor ENY2</fullName>
    </recommendedName>
    <alternativeName>
        <fullName evidence="1">Enhancer of yellow 2 transcription factor homolog</fullName>
    </alternativeName>
</protein>
<dbReference type="GO" id="GO:0005654">
    <property type="term" value="C:nucleoplasm"/>
    <property type="evidence" value="ECO:0007669"/>
    <property type="project" value="UniProtKB-SubCell"/>
</dbReference>